<protein>
    <recommendedName>
        <fullName evidence="4">Peptidyl-tRNA hydrolase</fullName>
        <shortName evidence="4">Pth</shortName>
        <ecNumber evidence="4">3.1.1.29</ecNumber>
    </recommendedName>
</protein>
<comment type="function">
    <text evidence="4">Hydrolyzes ribosome-free peptidyl-tRNAs (with 1 or more amino acids incorporated), which drop off the ribosome during protein synthesis, or as a result of ribosome stalling.</text>
</comment>
<dbReference type="Proteomes" id="UP000178645">
    <property type="component" value="Unassembled WGS sequence"/>
</dbReference>
<dbReference type="PANTHER" id="PTHR17224">
    <property type="entry name" value="PEPTIDYL-TRNA HYDROLASE"/>
    <property type="match status" value="1"/>
</dbReference>
<organism evidence="5 6">
    <name type="scientific">Candidatus Nomurabacteria bacterium RIFCSPLOWO2_12_FULL_44_11</name>
    <dbReference type="NCBI Taxonomy" id="1801796"/>
    <lineage>
        <taxon>Bacteria</taxon>
        <taxon>Candidatus Nomuraibacteriota</taxon>
    </lineage>
</organism>
<dbReference type="AlphaFoldDB" id="A0A1F6Y3K4"/>
<dbReference type="CDD" id="cd00462">
    <property type="entry name" value="PTH"/>
    <property type="match status" value="1"/>
</dbReference>
<feature type="site" description="Discriminates between blocked and unblocked aminoacyl-tRNA" evidence="4">
    <location>
        <position position="9"/>
    </location>
</feature>
<dbReference type="GO" id="GO:0000049">
    <property type="term" value="F:tRNA binding"/>
    <property type="evidence" value="ECO:0007669"/>
    <property type="project" value="UniProtKB-UniRule"/>
</dbReference>
<keyword evidence="2 4" id="KW-0378">Hydrolase</keyword>
<dbReference type="HAMAP" id="MF_00083">
    <property type="entry name" value="Pept_tRNA_hydro_bact"/>
    <property type="match status" value="1"/>
</dbReference>
<dbReference type="EMBL" id="MFVU01000032">
    <property type="protein sequence ID" value="OGJ00960.1"/>
    <property type="molecule type" value="Genomic_DNA"/>
</dbReference>
<accession>A0A1F6Y3K4</accession>
<keyword evidence="1 4" id="KW-0820">tRNA-binding</keyword>
<comment type="similarity">
    <text evidence="4">Belongs to the PTH family.</text>
</comment>
<feature type="binding site" evidence="4">
    <location>
        <position position="46"/>
    </location>
    <ligand>
        <name>tRNA</name>
        <dbReference type="ChEBI" id="CHEBI:17843"/>
    </ligand>
</feature>
<evidence type="ECO:0000256" key="2">
    <source>
        <dbReference type="ARBA" id="ARBA00022801"/>
    </source>
</evidence>
<evidence type="ECO:0000256" key="4">
    <source>
        <dbReference type="HAMAP-Rule" id="MF_00083"/>
    </source>
</evidence>
<comment type="function">
    <text evidence="4">Catalyzes the release of premature peptidyl moieties from peptidyl-tRNA molecules trapped in stalled 50S ribosomal subunits, and thus maintains levels of free tRNAs and 50S ribosomes.</text>
</comment>
<dbReference type="GO" id="GO:0005737">
    <property type="term" value="C:cytoplasm"/>
    <property type="evidence" value="ECO:0007669"/>
    <property type="project" value="UniProtKB-SubCell"/>
</dbReference>
<comment type="caution">
    <text evidence="4">Lacks conserved residue(s) required for the propagation of feature annotation.</text>
</comment>
<comment type="catalytic activity">
    <reaction evidence="4">
        <text>an N-acyl-L-alpha-aminoacyl-tRNA + H2O = an N-acyl-L-amino acid + a tRNA + H(+)</text>
        <dbReference type="Rhea" id="RHEA:54448"/>
        <dbReference type="Rhea" id="RHEA-COMP:10123"/>
        <dbReference type="Rhea" id="RHEA-COMP:13883"/>
        <dbReference type="ChEBI" id="CHEBI:15377"/>
        <dbReference type="ChEBI" id="CHEBI:15378"/>
        <dbReference type="ChEBI" id="CHEBI:59874"/>
        <dbReference type="ChEBI" id="CHEBI:78442"/>
        <dbReference type="ChEBI" id="CHEBI:138191"/>
        <dbReference type="EC" id="3.1.1.29"/>
    </reaction>
</comment>
<dbReference type="NCBIfam" id="TIGR00447">
    <property type="entry name" value="pth"/>
    <property type="match status" value="1"/>
</dbReference>
<evidence type="ECO:0000313" key="5">
    <source>
        <dbReference type="EMBL" id="OGJ00960.1"/>
    </source>
</evidence>
<dbReference type="SUPFAM" id="SSF53178">
    <property type="entry name" value="Peptidyl-tRNA hydrolase-like"/>
    <property type="match status" value="1"/>
</dbReference>
<dbReference type="Gene3D" id="3.40.50.1470">
    <property type="entry name" value="Peptidyl-tRNA hydrolase"/>
    <property type="match status" value="1"/>
</dbReference>
<comment type="subcellular location">
    <subcellularLocation>
        <location evidence="4">Cytoplasm</location>
    </subcellularLocation>
</comment>
<evidence type="ECO:0000313" key="6">
    <source>
        <dbReference type="Proteomes" id="UP000178645"/>
    </source>
</evidence>
<comment type="caution">
    <text evidence="5">The sequence shown here is derived from an EMBL/GenBank/DDBJ whole genome shotgun (WGS) entry which is preliminary data.</text>
</comment>
<keyword evidence="3 4" id="KW-0694">RNA-binding</keyword>
<evidence type="ECO:0000256" key="1">
    <source>
        <dbReference type="ARBA" id="ARBA00022555"/>
    </source>
</evidence>
<feature type="active site" description="Proton acceptor" evidence="4">
    <location>
        <position position="19"/>
    </location>
</feature>
<dbReference type="Pfam" id="PF01195">
    <property type="entry name" value="Pept_tRNA_hydro"/>
    <property type="match status" value="1"/>
</dbReference>
<dbReference type="GO" id="GO:0006515">
    <property type="term" value="P:protein quality control for misfolded or incompletely synthesized proteins"/>
    <property type="evidence" value="ECO:0007669"/>
    <property type="project" value="UniProtKB-UniRule"/>
</dbReference>
<dbReference type="GO" id="GO:0004045">
    <property type="term" value="F:peptidyl-tRNA hydrolase activity"/>
    <property type="evidence" value="ECO:0007669"/>
    <property type="project" value="UniProtKB-UniRule"/>
</dbReference>
<feature type="binding site" evidence="4">
    <location>
        <position position="14"/>
    </location>
    <ligand>
        <name>tRNA</name>
        <dbReference type="ChEBI" id="CHEBI:17843"/>
    </ligand>
</feature>
<dbReference type="EC" id="3.1.1.29" evidence="4"/>
<evidence type="ECO:0000256" key="3">
    <source>
        <dbReference type="ARBA" id="ARBA00022884"/>
    </source>
</evidence>
<keyword evidence="4" id="KW-0963">Cytoplasm</keyword>
<comment type="subunit">
    <text evidence="4">Monomer.</text>
</comment>
<reference evidence="5 6" key="1">
    <citation type="journal article" date="2016" name="Nat. Commun.">
        <title>Thousands of microbial genomes shed light on interconnected biogeochemical processes in an aquifer system.</title>
        <authorList>
            <person name="Anantharaman K."/>
            <person name="Brown C.T."/>
            <person name="Hug L.A."/>
            <person name="Sharon I."/>
            <person name="Castelle C.J."/>
            <person name="Probst A.J."/>
            <person name="Thomas B.C."/>
            <person name="Singh A."/>
            <person name="Wilkins M.J."/>
            <person name="Karaoz U."/>
            <person name="Brodie E.L."/>
            <person name="Williams K.H."/>
            <person name="Hubbard S.S."/>
            <person name="Banfield J.F."/>
        </authorList>
    </citation>
    <scope>NUCLEOTIDE SEQUENCE [LARGE SCALE GENOMIC DNA]</scope>
</reference>
<gene>
    <name evidence="4" type="primary">pth</name>
    <name evidence="5" type="ORF">A3G53_02840</name>
</gene>
<feature type="site" description="Stabilizes the basic form of H active site to accept a proton" evidence="4">
    <location>
        <position position="72"/>
    </location>
</feature>
<feature type="binding site" evidence="4">
    <location>
        <position position="48"/>
    </location>
    <ligand>
        <name>tRNA</name>
        <dbReference type="ChEBI" id="CHEBI:17843"/>
    </ligand>
</feature>
<dbReference type="InterPro" id="IPR036416">
    <property type="entry name" value="Pept_tRNA_hydro_sf"/>
</dbReference>
<dbReference type="PANTHER" id="PTHR17224:SF1">
    <property type="entry name" value="PEPTIDYL-TRNA HYDROLASE"/>
    <property type="match status" value="1"/>
</dbReference>
<dbReference type="GO" id="GO:0072344">
    <property type="term" value="P:rescue of stalled ribosome"/>
    <property type="evidence" value="ECO:0007669"/>
    <property type="project" value="UniProtKB-UniRule"/>
</dbReference>
<sequence>MKLVVGLGNPGDEYENTRHNTGRIVVGLIEKKLKNPKIKFLKPDTFMNKSGTAVAPLVKTKKDLSELVVIYDDIDLPLGKMKISFNRSSGGHRGLQSIIRALKSEEFLRIRIGIAPKALSGKGIVKKPKGEKAVINFILGEFKKSELEILKKLSKKVAEAVEMIFSEGSNKAMSIYN</sequence>
<proteinExistence type="inferred from homology"/>
<dbReference type="InterPro" id="IPR001328">
    <property type="entry name" value="Pept_tRNA_hydro"/>
</dbReference>
<name>A0A1F6Y3K4_9BACT</name>